<dbReference type="OrthoDB" id="1862401at2759"/>
<dbReference type="InterPro" id="IPR050317">
    <property type="entry name" value="Plant_Fungal_Acyltransferase"/>
</dbReference>
<reference evidence="2 3" key="1">
    <citation type="submission" date="2015-01" db="EMBL/GenBank/DDBJ databases">
        <title>Genome of allotetraploid Gossypium barbadense reveals genomic plasticity and fiber elongation in cotton evolution.</title>
        <authorList>
            <person name="Chen X."/>
            <person name="Liu X."/>
            <person name="Zhao B."/>
            <person name="Zheng H."/>
            <person name="Hu Y."/>
            <person name="Lu G."/>
            <person name="Yang C."/>
            <person name="Chen J."/>
            <person name="Shan C."/>
            <person name="Zhang L."/>
            <person name="Zhou Y."/>
            <person name="Wang L."/>
            <person name="Guo W."/>
            <person name="Bai Y."/>
            <person name="Ruan J."/>
            <person name="Shangguan X."/>
            <person name="Mao Y."/>
            <person name="Jiang J."/>
            <person name="Zhu Y."/>
            <person name="Lei J."/>
            <person name="Kang H."/>
            <person name="Chen S."/>
            <person name="He X."/>
            <person name="Wang R."/>
            <person name="Wang Y."/>
            <person name="Chen J."/>
            <person name="Wang L."/>
            <person name="Yu S."/>
            <person name="Wang B."/>
            <person name="Wei J."/>
            <person name="Song S."/>
            <person name="Lu X."/>
            <person name="Gao Z."/>
            <person name="Gu W."/>
            <person name="Deng X."/>
            <person name="Ma D."/>
            <person name="Wang S."/>
            <person name="Liang W."/>
            <person name="Fang L."/>
            <person name="Cai C."/>
            <person name="Zhu X."/>
            <person name="Zhou B."/>
            <person name="Zhang Y."/>
            <person name="Chen Z."/>
            <person name="Xu S."/>
            <person name="Zhu R."/>
            <person name="Wang S."/>
            <person name="Zhang T."/>
            <person name="Zhao G."/>
        </authorList>
    </citation>
    <scope>NUCLEOTIDE SEQUENCE [LARGE SCALE GENOMIC DNA]</scope>
    <source>
        <strain evidence="3">cv. Xinhai21</strain>
        <tissue evidence="2">Leaf</tissue>
    </source>
</reference>
<evidence type="ECO:0008006" key="4">
    <source>
        <dbReference type="Google" id="ProtNLM"/>
    </source>
</evidence>
<dbReference type="GO" id="GO:0016747">
    <property type="term" value="F:acyltransferase activity, transferring groups other than amino-acyl groups"/>
    <property type="evidence" value="ECO:0007669"/>
    <property type="project" value="TreeGrafter"/>
</dbReference>
<dbReference type="EMBL" id="KZ665433">
    <property type="protein sequence ID" value="PPR99773.1"/>
    <property type="molecule type" value="Genomic_DNA"/>
</dbReference>
<comment type="similarity">
    <text evidence="1">Belongs to the plant acyltransferase family.</text>
</comment>
<evidence type="ECO:0000313" key="3">
    <source>
        <dbReference type="Proteomes" id="UP000239757"/>
    </source>
</evidence>
<name>A0A2P5X8X3_GOSBA</name>
<organism evidence="2 3">
    <name type="scientific">Gossypium barbadense</name>
    <name type="common">Sea Island cotton</name>
    <name type="synonym">Hibiscus barbadensis</name>
    <dbReference type="NCBI Taxonomy" id="3634"/>
    <lineage>
        <taxon>Eukaryota</taxon>
        <taxon>Viridiplantae</taxon>
        <taxon>Streptophyta</taxon>
        <taxon>Embryophyta</taxon>
        <taxon>Tracheophyta</taxon>
        <taxon>Spermatophyta</taxon>
        <taxon>Magnoliopsida</taxon>
        <taxon>eudicotyledons</taxon>
        <taxon>Gunneridae</taxon>
        <taxon>Pentapetalae</taxon>
        <taxon>rosids</taxon>
        <taxon>malvids</taxon>
        <taxon>Malvales</taxon>
        <taxon>Malvaceae</taxon>
        <taxon>Malvoideae</taxon>
        <taxon>Gossypium</taxon>
    </lineage>
</organism>
<accession>A0A2P5X8X3</accession>
<dbReference type="Pfam" id="PF02458">
    <property type="entry name" value="Transferase"/>
    <property type="match status" value="1"/>
</dbReference>
<evidence type="ECO:0000256" key="1">
    <source>
        <dbReference type="ARBA" id="ARBA00009861"/>
    </source>
</evidence>
<evidence type="ECO:0000313" key="2">
    <source>
        <dbReference type="EMBL" id="PPR99773.1"/>
    </source>
</evidence>
<proteinExistence type="inferred from homology"/>
<gene>
    <name evidence="2" type="ORF">GOBAR_AA20885</name>
</gene>
<sequence>MEENPKERKMSVILRKKCIVKAMNEYLSPERHHKLTLSNLDLLSGRFPVTYLYLYYHSRSDRGSINISNNVFESLKTSLAKTLSYYYPFAGRIVEDPQTSQTLIICDNNGALLVEAVANIPLIHLDFYNLNQTLEQILVSCLNPDEFPFPVQVQVTCYTCGGVSITFTFDHSLGDATAFGNFLSSWSQLARDMPLSCIPDLDLGRSLPPRLPPTYHPYFNHVFVKCTLEDIRNIPKTGILLKRLYFVDASSINHLQTLASADGNKRTKIEAFSAYVWKIMATSIDKSHANCKMGWLVDGRGRLSHSSMSNYTGNVLSVAIEEASIVEIKQGSISAIANNVHRAISKVTNEAHFQDLIDWIECHKPGLMLPRFVLGREGPALVISSGRRFPVAELDFGFGSPMLGTVGTVSSTIKNSGVGYMNQRPSATGDGSWVISAILWPQLAAALESDSVLQPLCASHLQKS</sequence>
<dbReference type="PANTHER" id="PTHR31642">
    <property type="entry name" value="TRICHOTHECENE 3-O-ACETYLTRANSFERASE"/>
    <property type="match status" value="1"/>
</dbReference>
<dbReference type="Proteomes" id="UP000239757">
    <property type="component" value="Unassembled WGS sequence"/>
</dbReference>
<dbReference type="Gene3D" id="3.30.559.10">
    <property type="entry name" value="Chloramphenicol acetyltransferase-like domain"/>
    <property type="match status" value="2"/>
</dbReference>
<dbReference type="InterPro" id="IPR023213">
    <property type="entry name" value="CAT-like_dom_sf"/>
</dbReference>
<dbReference type="PANTHER" id="PTHR31642:SF160">
    <property type="entry name" value="HXXXD-TYPE ACYL-TRANSFERASE FAMILY PROTEIN"/>
    <property type="match status" value="1"/>
</dbReference>
<protein>
    <recommendedName>
        <fullName evidence="4">Transferase family protein</fullName>
    </recommendedName>
</protein>
<dbReference type="AlphaFoldDB" id="A0A2P5X8X3"/>